<keyword evidence="1" id="KW-0614">Plasmid</keyword>
<gene>
    <name evidence="1" type="ORF">PUN50_26960</name>
</gene>
<organism evidence="1 2">
    <name type="scientific">Vibrio campbellii</name>
    <dbReference type="NCBI Taxonomy" id="680"/>
    <lineage>
        <taxon>Bacteria</taxon>
        <taxon>Pseudomonadati</taxon>
        <taxon>Pseudomonadota</taxon>
        <taxon>Gammaproteobacteria</taxon>
        <taxon>Vibrionales</taxon>
        <taxon>Vibrionaceae</taxon>
        <taxon>Vibrio</taxon>
    </lineage>
</organism>
<name>A0AAQ3B3R2_9VIBR</name>
<evidence type="ECO:0000313" key="2">
    <source>
        <dbReference type="Proteomes" id="UP001219537"/>
    </source>
</evidence>
<dbReference type="Proteomes" id="UP001219537">
    <property type="component" value="Plasmid p_1"/>
</dbReference>
<dbReference type="AlphaFoldDB" id="A0AAQ3B3R2"/>
<dbReference type="RefSeq" id="WP_045497277.1">
    <property type="nucleotide sequence ID" value="NZ_CP117990.1"/>
</dbReference>
<accession>A0AAQ3B3R2</accession>
<protein>
    <submittedName>
        <fullName evidence="1">Uncharacterized protein</fullName>
    </submittedName>
</protein>
<sequence length="90" mass="10533">MRRLHPIDSLVIKLLGKQGLIKREALKYLNDKVYRLTPEEVELAMQEASRSGQKAKEAYIEQLIERKRETFFTELSHQLNQPLSHQDKSA</sequence>
<evidence type="ECO:0000313" key="1">
    <source>
        <dbReference type="EMBL" id="WDG12062.1"/>
    </source>
</evidence>
<proteinExistence type="predicted"/>
<reference evidence="1" key="1">
    <citation type="submission" date="2023-02" db="EMBL/GenBank/DDBJ databases">
        <title>Isolation, identification, and genome analysis of Vibrio campbellii in the Penaeus vannamei larvae stage.</title>
        <authorList>
            <person name="Huang T."/>
            <person name="Zhang B."/>
        </authorList>
    </citation>
    <scope>NUCLEOTIDE SEQUENCE</scope>
    <source>
        <strain evidence="1">20220413_1</strain>
        <plasmid evidence="1">p_1</plasmid>
    </source>
</reference>
<dbReference type="EMBL" id="CP117990">
    <property type="protein sequence ID" value="WDG12062.1"/>
    <property type="molecule type" value="Genomic_DNA"/>
</dbReference>
<geneLocation type="plasmid" evidence="1 2">
    <name>p_1</name>
</geneLocation>